<dbReference type="SUPFAM" id="SSF47598">
    <property type="entry name" value="Ribbon-helix-helix"/>
    <property type="match status" value="1"/>
</dbReference>
<feature type="region of interest" description="Disordered" evidence="1">
    <location>
        <begin position="43"/>
        <end position="67"/>
    </location>
</feature>
<gene>
    <name evidence="3" type="ORF">CP557_01575</name>
</gene>
<protein>
    <recommendedName>
        <fullName evidence="2">Ribbon-helix-helix protein CopG domain-containing protein</fullName>
    </recommendedName>
</protein>
<evidence type="ECO:0000256" key="1">
    <source>
        <dbReference type="SAM" id="MobiDB-lite"/>
    </source>
</evidence>
<dbReference type="Proteomes" id="UP000219689">
    <property type="component" value="Unassembled WGS sequence"/>
</dbReference>
<dbReference type="GO" id="GO:0006355">
    <property type="term" value="P:regulation of DNA-templated transcription"/>
    <property type="evidence" value="ECO:0007669"/>
    <property type="project" value="InterPro"/>
</dbReference>
<dbReference type="InterPro" id="IPR002145">
    <property type="entry name" value="CopG"/>
</dbReference>
<dbReference type="Gene3D" id="1.10.1220.10">
    <property type="entry name" value="Met repressor-like"/>
    <property type="match status" value="1"/>
</dbReference>
<keyword evidence="4" id="KW-1185">Reference proteome</keyword>
<proteinExistence type="predicted"/>
<dbReference type="Pfam" id="PF01402">
    <property type="entry name" value="RHH_1"/>
    <property type="match status" value="1"/>
</dbReference>
<comment type="caution">
    <text evidence="3">The sequence shown here is derived from an EMBL/GenBank/DDBJ whole genome shotgun (WGS) entry which is preliminary data.</text>
</comment>
<evidence type="ECO:0000313" key="3">
    <source>
        <dbReference type="EMBL" id="PCR89340.1"/>
    </source>
</evidence>
<accession>A0A2A5QR75</accession>
<evidence type="ECO:0000313" key="4">
    <source>
        <dbReference type="Proteomes" id="UP000219689"/>
    </source>
</evidence>
<feature type="domain" description="Ribbon-helix-helix protein CopG" evidence="2">
    <location>
        <begin position="7"/>
        <end position="47"/>
    </location>
</feature>
<sequence>MMASPGVSLPDEMIDEVDEIAYERSEPGDSVSRSEVIREAIGEYLDRHNRRPDQSADDSVDEAPATN</sequence>
<name>A0A2A5QR75_9EURY</name>
<feature type="compositionally biased region" description="Basic and acidic residues" evidence="1">
    <location>
        <begin position="43"/>
        <end position="54"/>
    </location>
</feature>
<dbReference type="EMBL" id="NXNI01000001">
    <property type="protein sequence ID" value="PCR89340.1"/>
    <property type="molecule type" value="Genomic_DNA"/>
</dbReference>
<dbReference type="CDD" id="cd22231">
    <property type="entry name" value="RHH_NikR_HicB-like"/>
    <property type="match status" value="1"/>
</dbReference>
<dbReference type="AlphaFoldDB" id="A0A2A5QR75"/>
<organism evidence="3 4">
    <name type="scientific">Natrinema ejinorense</name>
    <dbReference type="NCBI Taxonomy" id="373386"/>
    <lineage>
        <taxon>Archaea</taxon>
        <taxon>Methanobacteriati</taxon>
        <taxon>Methanobacteriota</taxon>
        <taxon>Stenosarchaea group</taxon>
        <taxon>Halobacteria</taxon>
        <taxon>Halobacteriales</taxon>
        <taxon>Natrialbaceae</taxon>
        <taxon>Natrinema</taxon>
    </lineage>
</organism>
<evidence type="ECO:0000259" key="2">
    <source>
        <dbReference type="Pfam" id="PF01402"/>
    </source>
</evidence>
<dbReference type="InterPro" id="IPR013321">
    <property type="entry name" value="Arc_rbn_hlx_hlx"/>
</dbReference>
<reference evidence="3 4" key="1">
    <citation type="submission" date="2017-09" db="EMBL/GenBank/DDBJ databases">
        <title>Genome sequences of Natrinema ejinorence JCM 13890T.</title>
        <authorList>
            <person name="Roh S.W."/>
            <person name="Kim Y.B."/>
            <person name="Kim J.Y."/>
        </authorList>
    </citation>
    <scope>NUCLEOTIDE SEQUENCE [LARGE SCALE GENOMIC DNA]</scope>
    <source>
        <strain evidence="3 4">JCM 13890</strain>
    </source>
</reference>
<dbReference type="InterPro" id="IPR010985">
    <property type="entry name" value="Ribbon_hlx_hlx"/>
</dbReference>